<accession>A0A1B2DG97</accession>
<reference evidence="1" key="1">
    <citation type="submission" date="2016-08" db="EMBL/GenBank/DDBJ databases">
        <title>Complete Genome Seqeunce of Paenibacillus sp. BIHB 4019 from tea rhizoplane.</title>
        <authorList>
            <person name="Thakur R."/>
            <person name="Swarnkar M.K."/>
            <person name="Gulati A."/>
        </authorList>
    </citation>
    <scope>NUCLEOTIDE SEQUENCE [LARGE SCALE GENOMIC DNA]</scope>
    <source>
        <strain evidence="1">BIHB4019</strain>
    </source>
</reference>
<name>A0A1B2DG97_9BACL</name>
<protein>
    <submittedName>
        <fullName evidence="1">Uncharacterized protein</fullName>
    </submittedName>
</protein>
<sequence length="71" mass="7835">MLCKLRYISIAVFLENMELGFNIGCEIGKSPTHRLLSPQGKAFCAPGFRHGNSVYGNGWLGSRFQSGRFAP</sequence>
<dbReference type="EMBL" id="CP016808">
    <property type="protein sequence ID" value="ANY66715.1"/>
    <property type="molecule type" value="Genomic_DNA"/>
</dbReference>
<dbReference type="AlphaFoldDB" id="A0A1B2DG97"/>
<gene>
    <name evidence="1" type="ORF">BBD42_09750</name>
</gene>
<evidence type="ECO:0000313" key="1">
    <source>
        <dbReference type="EMBL" id="ANY66715.1"/>
    </source>
</evidence>
<proteinExistence type="predicted"/>
<organism evidence="1">
    <name type="scientific">Paenibacillus sp. BIHB 4019</name>
    <dbReference type="NCBI Taxonomy" id="1870819"/>
    <lineage>
        <taxon>Bacteria</taxon>
        <taxon>Bacillati</taxon>
        <taxon>Bacillota</taxon>
        <taxon>Bacilli</taxon>
        <taxon>Bacillales</taxon>
        <taxon>Paenibacillaceae</taxon>
        <taxon>Paenibacillus</taxon>
    </lineage>
</organism>